<feature type="compositionally biased region" description="Pro residues" evidence="13">
    <location>
        <begin position="690"/>
        <end position="709"/>
    </location>
</feature>
<dbReference type="InterPro" id="IPR047086">
    <property type="entry name" value="SF1-HH_sf"/>
</dbReference>
<gene>
    <name evidence="15" type="ORF">CVLEPA_LOCUS27179</name>
</gene>
<comment type="similarity">
    <text evidence="2 12">Belongs to the BBP/SF1 family.</text>
</comment>
<keyword evidence="12" id="KW-0747">Spliceosome</keyword>
<evidence type="ECO:0000256" key="1">
    <source>
        <dbReference type="ARBA" id="ARBA00004123"/>
    </source>
</evidence>
<feature type="compositionally biased region" description="Polar residues" evidence="13">
    <location>
        <begin position="85"/>
        <end position="95"/>
    </location>
</feature>
<feature type="compositionally biased region" description="Low complexity" evidence="13">
    <location>
        <begin position="477"/>
        <end position="493"/>
    </location>
</feature>
<dbReference type="Pfam" id="PF22675">
    <property type="entry name" value="KH-I_KHDC4-BBP"/>
    <property type="match status" value="1"/>
</dbReference>
<dbReference type="InterPro" id="IPR032570">
    <property type="entry name" value="SF1-HH"/>
</dbReference>
<evidence type="ECO:0000256" key="6">
    <source>
        <dbReference type="ARBA" id="ARBA00022833"/>
    </source>
</evidence>
<feature type="compositionally biased region" description="Pro residues" evidence="13">
    <location>
        <begin position="514"/>
        <end position="531"/>
    </location>
</feature>
<dbReference type="PANTHER" id="PTHR11208">
    <property type="entry name" value="RNA-BINDING PROTEIN RELATED"/>
    <property type="match status" value="1"/>
</dbReference>
<feature type="compositionally biased region" description="Gly residues" evidence="13">
    <location>
        <begin position="671"/>
        <end position="688"/>
    </location>
</feature>
<dbReference type="PANTHER" id="PTHR11208:SF45">
    <property type="entry name" value="SPLICING FACTOR 1"/>
    <property type="match status" value="1"/>
</dbReference>
<feature type="compositionally biased region" description="Pro residues" evidence="13">
    <location>
        <begin position="539"/>
        <end position="552"/>
    </location>
</feature>
<dbReference type="InterPro" id="IPR004087">
    <property type="entry name" value="KH_dom"/>
</dbReference>
<evidence type="ECO:0000256" key="4">
    <source>
        <dbReference type="ARBA" id="ARBA00022723"/>
    </source>
</evidence>
<evidence type="ECO:0000256" key="10">
    <source>
        <dbReference type="PROSITE-ProRule" id="PRU00047"/>
    </source>
</evidence>
<keyword evidence="3 12" id="KW-0507">mRNA processing</keyword>
<keyword evidence="4 12" id="KW-0479">Metal-binding</keyword>
<evidence type="ECO:0000256" key="12">
    <source>
        <dbReference type="RuleBase" id="RU367126"/>
    </source>
</evidence>
<feature type="region of interest" description="Disordered" evidence="13">
    <location>
        <begin position="77"/>
        <end position="131"/>
    </location>
</feature>
<dbReference type="Proteomes" id="UP001642483">
    <property type="component" value="Unassembled WGS sequence"/>
</dbReference>
<feature type="compositionally biased region" description="Pro residues" evidence="13">
    <location>
        <begin position="591"/>
        <end position="608"/>
    </location>
</feature>
<dbReference type="EMBL" id="CAWYQH010000141">
    <property type="protein sequence ID" value="CAK8693891.1"/>
    <property type="molecule type" value="Genomic_DNA"/>
</dbReference>
<protein>
    <recommendedName>
        <fullName evidence="12">Branchpoint-bridging protein</fullName>
    </recommendedName>
</protein>
<feature type="compositionally biased region" description="Polar residues" evidence="13">
    <location>
        <begin position="1"/>
        <end position="11"/>
    </location>
</feature>
<organism evidence="15 16">
    <name type="scientific">Clavelina lepadiformis</name>
    <name type="common">Light-bulb sea squirt</name>
    <name type="synonym">Ascidia lepadiformis</name>
    <dbReference type="NCBI Taxonomy" id="159417"/>
    <lineage>
        <taxon>Eukaryota</taxon>
        <taxon>Metazoa</taxon>
        <taxon>Chordata</taxon>
        <taxon>Tunicata</taxon>
        <taxon>Ascidiacea</taxon>
        <taxon>Aplousobranchia</taxon>
        <taxon>Clavelinidae</taxon>
        <taxon>Clavelina</taxon>
    </lineage>
</organism>
<dbReference type="InterPro" id="IPR001878">
    <property type="entry name" value="Znf_CCHC"/>
</dbReference>
<dbReference type="InterPro" id="IPR055256">
    <property type="entry name" value="KH_1_KHDC4/BBP-like"/>
</dbReference>
<evidence type="ECO:0000256" key="2">
    <source>
        <dbReference type="ARBA" id="ARBA00010382"/>
    </source>
</evidence>
<feature type="compositionally biased region" description="Low complexity" evidence="13">
    <location>
        <begin position="504"/>
        <end position="513"/>
    </location>
</feature>
<dbReference type="InterPro" id="IPR045071">
    <property type="entry name" value="BBP-like"/>
</dbReference>
<feature type="region of interest" description="Disordered" evidence="13">
    <location>
        <begin position="433"/>
        <end position="747"/>
    </location>
</feature>
<comment type="subcellular location">
    <subcellularLocation>
        <location evidence="1 12">Nucleus</location>
    </subcellularLocation>
</comment>
<dbReference type="CDD" id="cd22382">
    <property type="entry name" value="KH-I_SF1"/>
    <property type="match status" value="1"/>
</dbReference>
<keyword evidence="5 10" id="KW-0863">Zinc-finger</keyword>
<evidence type="ECO:0000256" key="3">
    <source>
        <dbReference type="ARBA" id="ARBA00022664"/>
    </source>
</evidence>
<keyword evidence="9 12" id="KW-0539">Nucleus</keyword>
<evidence type="ECO:0000256" key="8">
    <source>
        <dbReference type="ARBA" id="ARBA00023187"/>
    </source>
</evidence>
<dbReference type="InterPro" id="IPR036612">
    <property type="entry name" value="KH_dom_type_1_sf"/>
</dbReference>
<feature type="region of interest" description="Disordered" evidence="13">
    <location>
        <begin position="173"/>
        <end position="197"/>
    </location>
</feature>
<dbReference type="Pfam" id="PF16275">
    <property type="entry name" value="SF1-HH"/>
    <property type="match status" value="1"/>
</dbReference>
<feature type="region of interest" description="Disordered" evidence="13">
    <location>
        <begin position="1"/>
        <end position="50"/>
    </location>
</feature>
<feature type="compositionally biased region" description="Pro residues" evidence="13">
    <location>
        <begin position="738"/>
        <end position="747"/>
    </location>
</feature>
<dbReference type="PROSITE" id="PS50084">
    <property type="entry name" value="KH_TYPE_1"/>
    <property type="match status" value="1"/>
</dbReference>
<evidence type="ECO:0000313" key="15">
    <source>
        <dbReference type="EMBL" id="CAK8693891.1"/>
    </source>
</evidence>
<evidence type="ECO:0000256" key="7">
    <source>
        <dbReference type="ARBA" id="ARBA00022884"/>
    </source>
</evidence>
<evidence type="ECO:0000256" key="9">
    <source>
        <dbReference type="ARBA" id="ARBA00023242"/>
    </source>
</evidence>
<proteinExistence type="inferred from homology"/>
<evidence type="ECO:0000313" key="16">
    <source>
        <dbReference type="Proteomes" id="UP001642483"/>
    </source>
</evidence>
<keyword evidence="6 12" id="KW-0862">Zinc</keyword>
<feature type="compositionally biased region" description="Polar residues" evidence="13">
    <location>
        <begin position="610"/>
        <end position="624"/>
    </location>
</feature>
<feature type="domain" description="CCHC-type" evidence="14">
    <location>
        <begin position="385"/>
        <end position="398"/>
    </location>
</feature>
<dbReference type="SUPFAM" id="SSF54791">
    <property type="entry name" value="Eukaryotic type KH-domain (KH-domain type I)"/>
    <property type="match status" value="1"/>
</dbReference>
<feature type="compositionally biased region" description="Low complexity" evidence="13">
    <location>
        <begin position="640"/>
        <end position="670"/>
    </location>
</feature>
<dbReference type="SMART" id="SM00322">
    <property type="entry name" value="KH"/>
    <property type="match status" value="1"/>
</dbReference>
<sequence length="747" mass="78469">MSRRQGSSFTGANAIPLGARNKAIGAKRSFTSSPPRDEPPRKSAAGNDSVSSNAALALKAAQAAAANLAKLAHLTKKAEDDQANCWPSANPSQSFGAPAPAPIPQQTAIGGSGGSTNHERGRQRKKKSRWGNVTLKTEIPGMPATIPTHLTPEQQKAYIVQLQIEDISRKLKSGDLGIPPNPEDRSPSPEPIYNGEGKRMNTREYRTRKTLEEERHKLIQKMLELNTDYKPPMDYKPMMQRISERVMIPQDGNPNINFVGLLIGPRGNTLKKIEKESNCKIMIRGKGSVKEGKIGRKDGQPLPGEDEPLHALVSSTSIENVQKAVAEINQIIKSGIEQPEEENDLRKLQLMELAKLNGTLREDLMPKERAWLKPENQNITNTTVCTKCGGRGHLAQDCVASAPSSSFQQQGGTGGNVDRAKMDSEYMSLMAELGEGPQSGNGGSDGNQGPNQSGTGKGGFNSGPPNRFGGPRPPWSGPRGPSRFGGPQNQRPRFGGRGNGGGYNSRSGMMNQGGPPPPWMQPGPYGGPPGPNQWGPPGNMGPPPFGGFPNMPPGDGMGGDGSMPPWMQGQDGSNMMGSMYGDQSGGNYFNQPPPPPPSSAPQPPPPPSSGTTNNQAPWSQQQWGSGDGTSAVDKDGDGVSGSSTSGSSSYTDAGSYYSNAQGGMSMDNSMGGMGMGGYGNMGMWGMGAPGPVPPPMPTGPGPVPPPPPGGQGSGDNSQGNVGDMGYSSMGMMQNYGMPPAPPPPPPQ</sequence>
<evidence type="ECO:0000256" key="5">
    <source>
        <dbReference type="ARBA" id="ARBA00022771"/>
    </source>
</evidence>
<name>A0ABP0GQ54_CLALP</name>
<keyword evidence="8 12" id="KW-0508">mRNA splicing</keyword>
<evidence type="ECO:0000256" key="11">
    <source>
        <dbReference type="PROSITE-ProRule" id="PRU00117"/>
    </source>
</evidence>
<dbReference type="PROSITE" id="PS50158">
    <property type="entry name" value="ZF_CCHC"/>
    <property type="match status" value="1"/>
</dbReference>
<keyword evidence="16" id="KW-1185">Reference proteome</keyword>
<evidence type="ECO:0000256" key="13">
    <source>
        <dbReference type="SAM" id="MobiDB-lite"/>
    </source>
</evidence>
<comment type="caution">
    <text evidence="15">The sequence shown here is derived from an EMBL/GenBank/DDBJ whole genome shotgun (WGS) entry which is preliminary data.</text>
</comment>
<evidence type="ECO:0000259" key="14">
    <source>
        <dbReference type="PROSITE" id="PS50158"/>
    </source>
</evidence>
<dbReference type="Gene3D" id="3.30.1370.10">
    <property type="entry name" value="K Homology domain, type 1"/>
    <property type="match status" value="1"/>
</dbReference>
<feature type="compositionally biased region" description="Gly residues" evidence="13">
    <location>
        <begin position="437"/>
        <end position="446"/>
    </location>
</feature>
<keyword evidence="7 11" id="KW-0694">RNA-binding</keyword>
<reference evidence="15 16" key="1">
    <citation type="submission" date="2024-02" db="EMBL/GenBank/DDBJ databases">
        <authorList>
            <person name="Daric V."/>
            <person name="Darras S."/>
        </authorList>
    </citation>
    <scope>NUCLEOTIDE SEQUENCE [LARGE SCALE GENOMIC DNA]</scope>
</reference>
<comment type="function">
    <text evidence="12">Necessary for the splicing of pre-mRNA. Has a role in the recognition of the branch site (5'-UACUAAC-3'), the pyrimidine tract and the 3'-splice site at the 3'-end of introns.</text>
</comment>
<accession>A0ABP0GQ54</accession>
<dbReference type="Gene3D" id="6.10.140.1790">
    <property type="match status" value="1"/>
</dbReference>